<dbReference type="PROSITE" id="PS50206">
    <property type="entry name" value="RHODANESE_3"/>
    <property type="match status" value="1"/>
</dbReference>
<dbReference type="SUPFAM" id="SSF52821">
    <property type="entry name" value="Rhodanese/Cell cycle control phosphatase"/>
    <property type="match status" value="1"/>
</dbReference>
<reference evidence="2 3" key="1">
    <citation type="submission" date="2020-08" db="EMBL/GenBank/DDBJ databases">
        <title>Genomic Encyclopedia of Type Strains, Phase III (KMG-III): the genomes of soil and plant-associated and newly described type strains.</title>
        <authorList>
            <person name="Whitman W."/>
        </authorList>
    </citation>
    <scope>NUCLEOTIDE SEQUENCE [LARGE SCALE GENOMIC DNA]</scope>
    <source>
        <strain evidence="2 3">CECT 5862</strain>
    </source>
</reference>
<dbReference type="InterPro" id="IPR036873">
    <property type="entry name" value="Rhodanese-like_dom_sf"/>
</dbReference>
<dbReference type="EMBL" id="JACHXK010000006">
    <property type="protein sequence ID" value="MBB3111088.1"/>
    <property type="molecule type" value="Genomic_DNA"/>
</dbReference>
<dbReference type="Pfam" id="PF00581">
    <property type="entry name" value="Rhodanese"/>
    <property type="match status" value="1"/>
</dbReference>
<dbReference type="Gene3D" id="3.40.250.10">
    <property type="entry name" value="Rhodanese-like domain"/>
    <property type="match status" value="1"/>
</dbReference>
<evidence type="ECO:0000313" key="2">
    <source>
        <dbReference type="EMBL" id="MBB3111088.1"/>
    </source>
</evidence>
<feature type="domain" description="Rhodanese" evidence="1">
    <location>
        <begin position="42"/>
        <end position="126"/>
    </location>
</feature>
<comment type="caution">
    <text evidence="2">The sequence shown here is derived from an EMBL/GenBank/DDBJ whole genome shotgun (WGS) entry which is preliminary data.</text>
</comment>
<dbReference type="InterPro" id="IPR001763">
    <property type="entry name" value="Rhodanese-like_dom"/>
</dbReference>
<protein>
    <submittedName>
        <fullName evidence="2">Rhodanese-related sulfurtransferase</fullName>
    </submittedName>
</protein>
<gene>
    <name evidence="2" type="ORF">FHS18_003156</name>
</gene>
<proteinExistence type="predicted"/>
<evidence type="ECO:0000313" key="3">
    <source>
        <dbReference type="Proteomes" id="UP000570361"/>
    </source>
</evidence>
<keyword evidence="2" id="KW-0808">Transferase</keyword>
<evidence type="ECO:0000259" key="1">
    <source>
        <dbReference type="PROSITE" id="PS50206"/>
    </source>
</evidence>
<keyword evidence="3" id="KW-1185">Reference proteome</keyword>
<dbReference type="AlphaFoldDB" id="A0A7W5FNE2"/>
<dbReference type="Proteomes" id="UP000570361">
    <property type="component" value="Unassembled WGS sequence"/>
</dbReference>
<name>A0A7W5FNE2_9BACL</name>
<sequence length="133" mass="15201">MMNLIVGLLALWLVVWAYRRFVPVRGLRQIGYEELNSMASPSAGDVQLLDVRDYLEFEQGHHHAAVNLSLGRLSTFWKRHLVSSRPLVVIGANRTEVYAASRFLRKKGFRSISFAYYGREARNHEVCPSCCVC</sequence>
<dbReference type="RefSeq" id="WP_183600961.1">
    <property type="nucleotide sequence ID" value="NZ_JACHXK010000006.1"/>
</dbReference>
<dbReference type="GO" id="GO:0016740">
    <property type="term" value="F:transferase activity"/>
    <property type="evidence" value="ECO:0007669"/>
    <property type="project" value="UniProtKB-KW"/>
</dbReference>
<accession>A0A7W5FNE2</accession>
<organism evidence="2 3">
    <name type="scientific">Paenibacillus phyllosphaerae</name>
    <dbReference type="NCBI Taxonomy" id="274593"/>
    <lineage>
        <taxon>Bacteria</taxon>
        <taxon>Bacillati</taxon>
        <taxon>Bacillota</taxon>
        <taxon>Bacilli</taxon>
        <taxon>Bacillales</taxon>
        <taxon>Paenibacillaceae</taxon>
        <taxon>Paenibacillus</taxon>
    </lineage>
</organism>
<dbReference type="CDD" id="cd00158">
    <property type="entry name" value="RHOD"/>
    <property type="match status" value="1"/>
</dbReference>